<reference evidence="8" key="1">
    <citation type="submission" date="2017-08" db="EMBL/GenBank/DDBJ databases">
        <title>Microbulbifer marisrubri sp. nov., a halophilic alphaproteobacterium isolated from marine sediment of the Yellow Sea, China.</title>
        <authorList>
            <person name="Zhang G."/>
            <person name="Xiong Q."/>
        </authorList>
    </citation>
    <scope>NUCLEOTIDE SEQUENCE [LARGE SCALE GENOMIC DNA]</scope>
    <source>
        <strain evidence="8">WRN-8</strain>
    </source>
</reference>
<dbReference type="InterPro" id="IPR013783">
    <property type="entry name" value="Ig-like_fold"/>
</dbReference>
<dbReference type="InterPro" id="IPR053879">
    <property type="entry name" value="HYDIN_VesB_CFA65-like_Ig"/>
</dbReference>
<dbReference type="NCBIfam" id="NF012200">
    <property type="entry name" value="choice_anch_D"/>
    <property type="match status" value="1"/>
</dbReference>
<dbReference type="SUPFAM" id="SSF56601">
    <property type="entry name" value="beta-lactamase/transpeptidase-like"/>
    <property type="match status" value="1"/>
</dbReference>
<dbReference type="Proteomes" id="UP000218427">
    <property type="component" value="Unassembled WGS sequence"/>
</dbReference>
<feature type="signal peptide" evidence="6">
    <location>
        <begin position="1"/>
        <end position="30"/>
    </location>
</feature>
<organism evidence="8 9">
    <name type="scientific">Microbulbifer flavimaris</name>
    <dbReference type="NCBI Taxonomy" id="1781068"/>
    <lineage>
        <taxon>Bacteria</taxon>
        <taxon>Pseudomonadati</taxon>
        <taxon>Pseudomonadota</taxon>
        <taxon>Gammaproteobacteria</taxon>
        <taxon>Cellvibrionales</taxon>
        <taxon>Microbulbiferaceae</taxon>
        <taxon>Microbulbifer</taxon>
    </lineage>
</organism>
<dbReference type="RefSeq" id="WP_082679473.1">
    <property type="nucleotide sequence ID" value="NZ_LRFG02000002.1"/>
</dbReference>
<accession>A0ABX4I0F8</accession>
<evidence type="ECO:0000256" key="5">
    <source>
        <dbReference type="ARBA" id="ARBA00023273"/>
    </source>
</evidence>
<keyword evidence="4" id="KW-0969">Cilium</keyword>
<dbReference type="Pfam" id="PF22544">
    <property type="entry name" value="HYDIN_VesB_CFA65-like_Ig"/>
    <property type="match status" value="1"/>
</dbReference>
<evidence type="ECO:0000256" key="3">
    <source>
        <dbReference type="ARBA" id="ARBA00022490"/>
    </source>
</evidence>
<gene>
    <name evidence="8" type="ORF">AWR36_007790</name>
</gene>
<keyword evidence="9" id="KW-1185">Reference proteome</keyword>
<sequence>MLHFSSPGRRPVTSALLLAGGLLLALPAYSATIFSDDFSDGDISDWSTSGNVDAYNNESIRLRDTSTATRGLSTAGFSSVSVDFALSASSLENGEFCYAEVSTDGGSSWSSVLTVENGQDNGTIFTGSGSPAGIDNNTQVQVRFRGTGSTIGDYCYGQSVTVSGTSGATTEPDINAPASLDFGDIAPGNTNTLGATISNTGTADLVINNVSAPSAPFSIASNNCGTVSPSASCQLTIDFSPSADGSYSSSISISSNDPDEGNVTIALYGSASSGGGGGGGSVENFDPLSGSGAVSRGALSFNTLINGSDPGQLVNYSHYALPANAAMPSNQFEGSLELFGEATGGAFDEQKDTYRYTSNQDSTRKHLPEFDFELVQTGSHIFPVQRGSIASSHPEWEYILTPGRVWDENGDNGYSRVALPFALQQKNANCIHNGMMTFLFKDDGSVSDVAYQIAGETCLYFQVDMWGQLDASYTPHSVNNAAALTADYQAEVNGRMPVKPLSALAQDYPGTDPSKFSLPSGKDAASMSLVGFVIDGTHYTGGCVSRQGDYPYCESMPVPSYSSAKSVFAGSALMRLEEKYPGTFGQIIGNYVPDCASNGNWDDVTFENALDMSTGNYKLAGYMSDEGASHTNDLFLPEDHASKISYSCTEYPRKATPGTKWVYHTSDTYILGRAMNQYVKGIEGSSTDIFTDIVIDEVLAPLGISPTAHFTRRTYDSVQQPFAGWGLMWLRDDVAKIGGLYRSGSQSVLDQAELDAALQRNAADRGNDPLADYKYKNGFWAHEISANLPGCSGELWLPFMSGYGGISVLVLPNDTLYYYFADDDAYTWMDAAVESHSIRSLCQ</sequence>
<comment type="subcellular location">
    <subcellularLocation>
        <location evidence="1">Cell projection</location>
        <location evidence="1">Cilium</location>
    </subcellularLocation>
    <subcellularLocation>
        <location evidence="2">Cytoplasm</location>
    </subcellularLocation>
</comment>
<dbReference type="Gene3D" id="2.60.40.10">
    <property type="entry name" value="Immunoglobulins"/>
    <property type="match status" value="1"/>
</dbReference>
<dbReference type="Gene3D" id="3.40.710.10">
    <property type="entry name" value="DD-peptidase/beta-lactamase superfamily"/>
    <property type="match status" value="1"/>
</dbReference>
<protein>
    <submittedName>
        <fullName evidence="8">Choice-of-anchor D domain</fullName>
    </submittedName>
</protein>
<evidence type="ECO:0000313" key="9">
    <source>
        <dbReference type="Proteomes" id="UP000218427"/>
    </source>
</evidence>
<feature type="domain" description="HYDIN/VesB/CFA65-like Ig-like" evidence="7">
    <location>
        <begin position="177"/>
        <end position="269"/>
    </location>
</feature>
<keyword evidence="6" id="KW-0732">Signal</keyword>
<feature type="chain" id="PRO_5047112281" evidence="6">
    <location>
        <begin position="31"/>
        <end position="843"/>
    </location>
</feature>
<keyword evidence="5" id="KW-0966">Cell projection</keyword>
<evidence type="ECO:0000256" key="4">
    <source>
        <dbReference type="ARBA" id="ARBA00023069"/>
    </source>
</evidence>
<evidence type="ECO:0000256" key="6">
    <source>
        <dbReference type="SAM" id="SignalP"/>
    </source>
</evidence>
<dbReference type="InterPro" id="IPR012338">
    <property type="entry name" value="Beta-lactam/transpept-like"/>
</dbReference>
<proteinExistence type="predicted"/>
<evidence type="ECO:0000256" key="1">
    <source>
        <dbReference type="ARBA" id="ARBA00004138"/>
    </source>
</evidence>
<evidence type="ECO:0000256" key="2">
    <source>
        <dbReference type="ARBA" id="ARBA00004496"/>
    </source>
</evidence>
<evidence type="ECO:0000259" key="7">
    <source>
        <dbReference type="Pfam" id="PF22544"/>
    </source>
</evidence>
<comment type="caution">
    <text evidence="8">The sequence shown here is derived from an EMBL/GenBank/DDBJ whole genome shotgun (WGS) entry which is preliminary data.</text>
</comment>
<evidence type="ECO:0000313" key="8">
    <source>
        <dbReference type="EMBL" id="PCO05892.1"/>
    </source>
</evidence>
<name>A0ABX4I0F8_9GAMM</name>
<dbReference type="EMBL" id="LRFG02000002">
    <property type="protein sequence ID" value="PCO05892.1"/>
    <property type="molecule type" value="Genomic_DNA"/>
</dbReference>
<keyword evidence="3" id="KW-0963">Cytoplasm</keyword>